<evidence type="ECO:0000313" key="2">
    <source>
        <dbReference type="Proteomes" id="UP000828941"/>
    </source>
</evidence>
<comment type="caution">
    <text evidence="1">The sequence shown here is derived from an EMBL/GenBank/DDBJ whole genome shotgun (WGS) entry which is preliminary data.</text>
</comment>
<evidence type="ECO:0000313" key="1">
    <source>
        <dbReference type="EMBL" id="KAI4308054.1"/>
    </source>
</evidence>
<reference evidence="1 2" key="1">
    <citation type="journal article" date="2022" name="DNA Res.">
        <title>Chromosomal-level genome assembly of the orchid tree Bauhinia variegata (Leguminosae; Cercidoideae) supports the allotetraploid origin hypothesis of Bauhinia.</title>
        <authorList>
            <person name="Zhong Y."/>
            <person name="Chen Y."/>
            <person name="Zheng D."/>
            <person name="Pang J."/>
            <person name="Liu Y."/>
            <person name="Luo S."/>
            <person name="Meng S."/>
            <person name="Qian L."/>
            <person name="Wei D."/>
            <person name="Dai S."/>
            <person name="Zhou R."/>
        </authorList>
    </citation>
    <scope>NUCLEOTIDE SEQUENCE [LARGE SCALE GENOMIC DNA]</scope>
    <source>
        <strain evidence="1">BV-YZ2020</strain>
    </source>
</reference>
<keyword evidence="2" id="KW-1185">Reference proteome</keyword>
<accession>A0ACB9LFW2</accession>
<sequence length="199" mass="22420">MSSEKKMITLKSADGEIFAVEEAVAAQSETIMLLIQDNSADSIIPISNVSARVLSKVIEYCRKHVEAGNDAEAIEPWDKDFLKVDQPMLFGIIMAANYLKIKPLYGLSCQAVADMMKGKSPEDIRATFNIRNDFTPEEEEQVRKEVGLKKHVEAGNDEEAIEARDKDFLKVDQPMLFGIIMAANYLKIKTYCRAKLWQI</sequence>
<gene>
    <name evidence="1" type="ORF">L6164_031172</name>
</gene>
<organism evidence="1 2">
    <name type="scientific">Bauhinia variegata</name>
    <name type="common">Purple orchid tree</name>
    <name type="synonym">Phanera variegata</name>
    <dbReference type="NCBI Taxonomy" id="167791"/>
    <lineage>
        <taxon>Eukaryota</taxon>
        <taxon>Viridiplantae</taxon>
        <taxon>Streptophyta</taxon>
        <taxon>Embryophyta</taxon>
        <taxon>Tracheophyta</taxon>
        <taxon>Spermatophyta</taxon>
        <taxon>Magnoliopsida</taxon>
        <taxon>eudicotyledons</taxon>
        <taxon>Gunneridae</taxon>
        <taxon>Pentapetalae</taxon>
        <taxon>rosids</taxon>
        <taxon>fabids</taxon>
        <taxon>Fabales</taxon>
        <taxon>Fabaceae</taxon>
        <taxon>Cercidoideae</taxon>
        <taxon>Cercideae</taxon>
        <taxon>Bauhiniinae</taxon>
        <taxon>Bauhinia</taxon>
    </lineage>
</organism>
<name>A0ACB9LFW2_BAUVA</name>
<protein>
    <submittedName>
        <fullName evidence="1">Uncharacterized protein</fullName>
    </submittedName>
</protein>
<dbReference type="Proteomes" id="UP000828941">
    <property type="component" value="Chromosome 12"/>
</dbReference>
<dbReference type="EMBL" id="CM039437">
    <property type="protein sequence ID" value="KAI4308054.1"/>
    <property type="molecule type" value="Genomic_DNA"/>
</dbReference>
<proteinExistence type="predicted"/>